<sequence>MSWRPLPKIAFAIATYPFEPSSPEDLPLELGDELYIIEEGGKDWSWCRGYLVALPSILAGLTSVKGRTLEARVFSGIFPRACVTVKEYLENTNGDTNGDANALEDSASTVQLADSNTRHASDADEDDDEDEDVDDDGSIGPDDSASQISISEDSRNGHIRVRKRRKKSLDESASKQANMPTKQNHALYELPSTTPNSDTPKVKPPAPVPMLKIGDSNLTSRTEPLIDEIASCLREWYSTNLHELTLSRQYSKIEKLSKLQKKLDNARRQMQTGALTKQELEKVREKTVWNLVKGNKMLSNEVIVRDPHHGGRLLTSDDNVLEVASLQAQMSLLKKPILPTTEVINLHHLLFELKDVNTVSKDKIQLFVAIYIKEDDKKLRPLTESYSNELPTTSPSKSGMSQFRTLFSDLAASDVGDVKPFGTKIYLVIKAQARFDMPQSSSRRPSFNESSGQSKKSIEDTKPTLQSRRSLIFGSKGFSSTRNKQTISTQPSISEGIDSVGHSTDKSASVSTVNEKDVRLDPPKPASCHRDIGYALMELQDFAEITQGVDRTIDLWNPAESSTEAADLEDVHTELLNELFALPDSSYVRSQSLSHLRFRIQSFQSRDADDLIRAIPTILHDAKCSPKIGFSGVPDKSRSDIYLTISDAHLAANGMLSHPTKGAVPMADISDSKNLLLKVEVKLEDGRPILDCITGASNVQPVTCWQSNAVSRGYKWSHTLKLSIPKDQVIDSHVVMAISDGIRHPFGICYLPLWSDGAFISDGPHDLLFYQNDQVVGRIMGDRLAYLHLGWSSKPKTNRQSWAYDMALLRVRTDLVSTCFSQNQVLLSVLNWKDQSDDDLIKAIRQLRNVLDLELVKFIPDVLNALFGILVQRSGNDEFEDLIFRSVVEVLTIAQSKRFNLTPAIDDYTHNKFNFPFAAPCLMRSYLRLIVRRSDENNSRHFRATLKVSRQVLKFILQARKQQIRKEEYIGISNSNDQIFLREIKKLFAALEDQMRDQTPSSIGNKTLLVQSVHTWLPDLLNSFGERETAALAVSFIEACSHVAGKLVMHKLVSIWNLVKLSLECDVAVRAKIQAEAISWISQYWGYTTEIDEQYREQVRLCVSICALWNGRYGSKSLNLYMKTVQSFHCITHMAPEKAGTFSLLFPSTYPFPTKPTDIERNYNECLIELSALKATFKPITFSNLDYMTEDHLDTIIKALGVDVMILQARAFPKNWITYHAFYHRVVMDSLQVFTDLAPASGFIPAPEESDSFNLDLWKAFLDALLVVVRSDALTLETLPEQRRKAVWRIVGDLREKGAQLLSLNWHTLGWPADQEDEEMYGLTRLGGYQVQYVPSLVGPIVELCLGVHEGLRRAAVEVLRSMIISEHDLNGDITAIQIEMVRTLNEFFKTKSTADTGLQRQFIDQLMEGFHHLRDSEERGIWKVCHDLVLAIDRLLDLLVAAHSPDQHESLALLNTLALLDFLRSIQKDDIFIEYAHQLAEIQAKDRNYQEAGLALRLHADLYQWDLDTKVEELKSPRMPAQTMFDRKEEIYMKMIEQYEKGFAWGPAMDCYLELAHQYQYKTFNFSKLAKAQHSIARIHESIAKGEGEASRYFHVEFTGLGFPATVKDSTFIYEGLGTERLTGFNDRLQKQYPVAKLLDAGDQIDVGESEGQYIKIAVVQVYHDFDQPILRRAKVPLSTKEFVLSSKPKLFSMTVAKHTLSASEYQTTDKIVFSTSEAFPTILRRSQVSSQSIVHLSAIETAIERVLRKTFELRHLSRRVSEKVSGSLKVLADAIKSQVDPASKGSVTTYRPLLQKHQSEAKHDDTHTRKMVAALDTALLDFASLLRDALPLLQNTKHHLEYKSNAILFKSTFEPELATISNMAPLTLQQIDDQTEVRSEIYSIERSSMSVQSLPNGYLDVKPVSSQTVTPQTIENRGRLRSSFRQDADSESRPLYSRGVSSNGEALAPSFTVNQRNKSTEPNGNRSGSTPSTRQTEQISSPSLKAVYQQSLVNGSENTNRITTNANTSRTRVTPVNEKSSQAAISRQSKHQKATEGPKQSYSTHQSLSPTVKSATGSIRKRLSAFGMSKKVNKLLVAHEGVQEEDT</sequence>
<dbReference type="Pfam" id="PF23554">
    <property type="entry name" value="TPR_DOCK"/>
    <property type="match status" value="2"/>
</dbReference>
<keyword evidence="2 5" id="KW-0728">SH3 domain</keyword>
<dbReference type="Pfam" id="PF14429">
    <property type="entry name" value="DOCK-C2"/>
    <property type="match status" value="1"/>
</dbReference>
<feature type="domain" description="SH3" evidence="8">
    <location>
        <begin position="7"/>
        <end position="88"/>
    </location>
</feature>
<keyword evidence="12" id="KW-1185">Reference proteome</keyword>
<dbReference type="GO" id="GO:0005737">
    <property type="term" value="C:cytoplasm"/>
    <property type="evidence" value="ECO:0007669"/>
    <property type="project" value="UniProtKB-SubCell"/>
</dbReference>
<dbReference type="InterPro" id="IPR027357">
    <property type="entry name" value="DOCKER_dom"/>
</dbReference>
<proteinExistence type="inferred from homology"/>
<dbReference type="InterPro" id="IPR032376">
    <property type="entry name" value="DOCK_N"/>
</dbReference>
<dbReference type="PROSITE" id="PS50002">
    <property type="entry name" value="SH3"/>
    <property type="match status" value="1"/>
</dbReference>
<organism evidence="11 12">
    <name type="scientific">Gomphillus americanus</name>
    <dbReference type="NCBI Taxonomy" id="1940652"/>
    <lineage>
        <taxon>Eukaryota</taxon>
        <taxon>Fungi</taxon>
        <taxon>Dikarya</taxon>
        <taxon>Ascomycota</taxon>
        <taxon>Pezizomycotina</taxon>
        <taxon>Lecanoromycetes</taxon>
        <taxon>OSLEUM clade</taxon>
        <taxon>Ostropomycetidae</taxon>
        <taxon>Ostropales</taxon>
        <taxon>Graphidaceae</taxon>
        <taxon>Gomphilloideae</taxon>
        <taxon>Gomphillus</taxon>
    </lineage>
</organism>
<feature type="compositionally biased region" description="Basic residues" evidence="7">
    <location>
        <begin position="157"/>
        <end position="167"/>
    </location>
</feature>
<evidence type="ECO:0008006" key="13">
    <source>
        <dbReference type="Google" id="ProtNLM"/>
    </source>
</evidence>
<dbReference type="InterPro" id="IPR036028">
    <property type="entry name" value="SH3-like_dom_sf"/>
</dbReference>
<evidence type="ECO:0000256" key="2">
    <source>
        <dbReference type="ARBA" id="ARBA00022443"/>
    </source>
</evidence>
<dbReference type="OrthoDB" id="18896at2759"/>
<dbReference type="InterPro" id="IPR035892">
    <property type="entry name" value="C2_domain_sf"/>
</dbReference>
<gene>
    <name evidence="11" type="ORF">GOMPHAMPRED_005502</name>
</gene>
<feature type="domain" description="DOCKER" evidence="10">
    <location>
        <begin position="1464"/>
        <end position="1871"/>
    </location>
</feature>
<feature type="region of interest" description="Disordered" evidence="7">
    <location>
        <begin position="1924"/>
        <end position="2059"/>
    </location>
</feature>
<comment type="subcellular location">
    <subcellularLocation>
        <location evidence="1">Cytoplasm</location>
    </subcellularLocation>
</comment>
<dbReference type="GO" id="GO:0007264">
    <property type="term" value="P:small GTPase-mediated signal transduction"/>
    <property type="evidence" value="ECO:0007669"/>
    <property type="project" value="InterPro"/>
</dbReference>
<dbReference type="GO" id="GO:0005085">
    <property type="term" value="F:guanyl-nucleotide exchange factor activity"/>
    <property type="evidence" value="ECO:0007669"/>
    <property type="project" value="InterPro"/>
</dbReference>
<feature type="compositionally biased region" description="Polar residues" evidence="7">
    <location>
        <begin position="2040"/>
        <end position="2059"/>
    </location>
</feature>
<dbReference type="Gene3D" id="1.20.1270.350">
    <property type="entry name" value="Dedicator of cytokinesis N-terminal subdomain"/>
    <property type="match status" value="1"/>
</dbReference>
<dbReference type="InterPro" id="IPR001452">
    <property type="entry name" value="SH3_domain"/>
</dbReference>
<reference evidence="11" key="1">
    <citation type="submission" date="2021-03" db="EMBL/GenBank/DDBJ databases">
        <authorList>
            <person name="Tagirdzhanova G."/>
        </authorList>
    </citation>
    <scope>NUCLEOTIDE SEQUENCE</scope>
</reference>
<feature type="compositionally biased region" description="Low complexity" evidence="7">
    <location>
        <begin position="440"/>
        <end position="451"/>
    </location>
</feature>
<name>A0A8H3FS73_9LECA</name>
<dbReference type="InterPro" id="IPR026791">
    <property type="entry name" value="DOCK"/>
</dbReference>
<keyword evidence="4" id="KW-0597">Phosphoprotein</keyword>
<keyword evidence="3" id="KW-0963">Cytoplasm</keyword>
<dbReference type="InterPro" id="IPR043161">
    <property type="entry name" value="DOCK_C_lobe_A"/>
</dbReference>
<dbReference type="PROSITE" id="PS51650">
    <property type="entry name" value="C2_DOCK"/>
    <property type="match status" value="1"/>
</dbReference>
<dbReference type="GO" id="GO:0005886">
    <property type="term" value="C:plasma membrane"/>
    <property type="evidence" value="ECO:0007669"/>
    <property type="project" value="TreeGrafter"/>
</dbReference>
<evidence type="ECO:0000256" key="1">
    <source>
        <dbReference type="ARBA" id="ARBA00004496"/>
    </source>
</evidence>
<evidence type="ECO:0000256" key="3">
    <source>
        <dbReference type="ARBA" id="ARBA00022490"/>
    </source>
</evidence>
<dbReference type="SUPFAM" id="SSF50044">
    <property type="entry name" value="SH3-domain"/>
    <property type="match status" value="1"/>
</dbReference>
<feature type="compositionally biased region" description="Polar residues" evidence="7">
    <location>
        <begin position="174"/>
        <end position="184"/>
    </location>
</feature>
<comment type="similarity">
    <text evidence="6">Belongs to the DOCK family.</text>
</comment>
<dbReference type="EMBL" id="CAJPDQ010000033">
    <property type="protein sequence ID" value="CAF9929806.1"/>
    <property type="molecule type" value="Genomic_DNA"/>
</dbReference>
<evidence type="ECO:0000256" key="6">
    <source>
        <dbReference type="PROSITE-ProRule" id="PRU00983"/>
    </source>
</evidence>
<protein>
    <recommendedName>
        <fullName evidence="13">Dedicator of cytokinesis protein 1</fullName>
    </recommendedName>
</protein>
<evidence type="ECO:0000313" key="11">
    <source>
        <dbReference type="EMBL" id="CAF9929806.1"/>
    </source>
</evidence>
<dbReference type="PANTHER" id="PTHR45653:SF10">
    <property type="entry name" value="MYOBLAST CITY, ISOFORM B"/>
    <property type="match status" value="1"/>
</dbReference>
<dbReference type="GO" id="GO:0031267">
    <property type="term" value="F:small GTPase binding"/>
    <property type="evidence" value="ECO:0007669"/>
    <property type="project" value="TreeGrafter"/>
</dbReference>
<dbReference type="CDD" id="cd11684">
    <property type="entry name" value="DHR2_DOCK"/>
    <property type="match status" value="1"/>
</dbReference>
<feature type="compositionally biased region" description="Basic and acidic residues" evidence="7">
    <location>
        <begin position="514"/>
        <end position="525"/>
    </location>
</feature>
<dbReference type="InterPro" id="IPR027007">
    <property type="entry name" value="C2_DOCK-type_domain"/>
</dbReference>
<feature type="region of interest" description="Disordered" evidence="7">
    <location>
        <begin position="110"/>
        <end position="215"/>
    </location>
</feature>
<evidence type="ECO:0000256" key="7">
    <source>
        <dbReference type="SAM" id="MobiDB-lite"/>
    </source>
</evidence>
<feature type="compositionally biased region" description="Acidic residues" evidence="7">
    <location>
        <begin position="123"/>
        <end position="137"/>
    </location>
</feature>
<feature type="compositionally biased region" description="Polar residues" evidence="7">
    <location>
        <begin position="1953"/>
        <end position="2029"/>
    </location>
</feature>
<evidence type="ECO:0000313" key="12">
    <source>
        <dbReference type="Proteomes" id="UP000664169"/>
    </source>
</evidence>
<dbReference type="CDD" id="cd08679">
    <property type="entry name" value="C2_DOCK180_related"/>
    <property type="match status" value="1"/>
</dbReference>
<comment type="caution">
    <text evidence="11">The sequence shown here is derived from an EMBL/GenBank/DDBJ whole genome shotgun (WGS) entry which is preliminary data.</text>
</comment>
<feature type="compositionally biased region" description="Polar residues" evidence="7">
    <location>
        <begin position="477"/>
        <end position="493"/>
    </location>
</feature>
<evidence type="ECO:0000259" key="9">
    <source>
        <dbReference type="PROSITE" id="PS51650"/>
    </source>
</evidence>
<dbReference type="PANTHER" id="PTHR45653">
    <property type="entry name" value="DEDICATOR OF CYTOKINESIS"/>
    <property type="match status" value="1"/>
</dbReference>
<evidence type="ECO:0000256" key="4">
    <source>
        <dbReference type="ARBA" id="ARBA00022553"/>
    </source>
</evidence>
<dbReference type="Gene3D" id="1.25.40.410">
    <property type="match status" value="1"/>
</dbReference>
<accession>A0A8H3FS73</accession>
<feature type="domain" description="C2 DOCK-type" evidence="9">
    <location>
        <begin position="638"/>
        <end position="816"/>
    </location>
</feature>
<dbReference type="InterPro" id="IPR056372">
    <property type="entry name" value="TPR_DOCK"/>
</dbReference>
<evidence type="ECO:0000256" key="5">
    <source>
        <dbReference type="PROSITE-ProRule" id="PRU00192"/>
    </source>
</evidence>
<evidence type="ECO:0000259" key="10">
    <source>
        <dbReference type="PROSITE" id="PS51651"/>
    </source>
</evidence>
<dbReference type="Pfam" id="PF16172">
    <property type="entry name" value="DOCK_N"/>
    <property type="match status" value="1"/>
</dbReference>
<dbReference type="Gene3D" id="2.30.30.40">
    <property type="entry name" value="SH3 Domains"/>
    <property type="match status" value="1"/>
</dbReference>
<dbReference type="Proteomes" id="UP000664169">
    <property type="component" value="Unassembled WGS sequence"/>
</dbReference>
<feature type="region of interest" description="Disordered" evidence="7">
    <location>
        <begin position="437"/>
        <end position="525"/>
    </location>
</feature>
<dbReference type="CDD" id="cd00174">
    <property type="entry name" value="SH3"/>
    <property type="match status" value="1"/>
</dbReference>
<dbReference type="InterPro" id="IPR042455">
    <property type="entry name" value="DOCK_N_sub1"/>
</dbReference>
<dbReference type="SMART" id="SM00326">
    <property type="entry name" value="SH3"/>
    <property type="match status" value="1"/>
</dbReference>
<dbReference type="PROSITE" id="PS51651">
    <property type="entry name" value="DOCKER"/>
    <property type="match status" value="1"/>
</dbReference>
<dbReference type="Gene3D" id="2.60.40.150">
    <property type="entry name" value="C2 domain"/>
    <property type="match status" value="1"/>
</dbReference>
<evidence type="ECO:0000259" key="8">
    <source>
        <dbReference type="PROSITE" id="PS50002"/>
    </source>
</evidence>